<organism evidence="2 3">
    <name type="scientific">Stigmatella aurantiaca (strain DW4/3-1)</name>
    <dbReference type="NCBI Taxonomy" id="378806"/>
    <lineage>
        <taxon>Bacteria</taxon>
        <taxon>Pseudomonadati</taxon>
        <taxon>Myxococcota</taxon>
        <taxon>Myxococcia</taxon>
        <taxon>Myxococcales</taxon>
        <taxon>Cystobacterineae</taxon>
        <taxon>Archangiaceae</taxon>
        <taxon>Stigmatella</taxon>
    </lineage>
</organism>
<sequence length="59" mass="6947">MSTDKKQSPRHPPTQAELDNRAQHLQPENERYWKARGYAGRPEDWQSRGPEHQAPPKKK</sequence>
<accession>Q08X31</accession>
<dbReference type="RefSeq" id="WP_002615779.1">
    <property type="nucleotide sequence ID" value="NC_014623.1"/>
</dbReference>
<evidence type="ECO:0000313" key="2">
    <source>
        <dbReference type="EMBL" id="EAU65023.1"/>
    </source>
</evidence>
<protein>
    <submittedName>
        <fullName evidence="2">Uncharacterized protein</fullName>
    </submittedName>
</protein>
<comment type="caution">
    <text evidence="2">The sequence shown here is derived from an EMBL/GenBank/DDBJ whole genome shotgun (WGS) entry which is preliminary data.</text>
</comment>
<dbReference type="EMBL" id="AAMD01000095">
    <property type="protein sequence ID" value="EAU65023.1"/>
    <property type="molecule type" value="Genomic_DNA"/>
</dbReference>
<name>Q08X31_STIAD</name>
<gene>
    <name evidence="2" type="ORF">STIAU_3162</name>
</gene>
<reference evidence="2 3" key="1">
    <citation type="submission" date="2006-04" db="EMBL/GenBank/DDBJ databases">
        <authorList>
            <person name="Nierman W.C."/>
        </authorList>
    </citation>
    <scope>NUCLEOTIDE SEQUENCE [LARGE SCALE GENOMIC DNA]</scope>
    <source>
        <strain evidence="2 3">DW4/3-1</strain>
    </source>
</reference>
<feature type="region of interest" description="Disordered" evidence="1">
    <location>
        <begin position="1"/>
        <end position="59"/>
    </location>
</feature>
<evidence type="ECO:0000313" key="3">
    <source>
        <dbReference type="Proteomes" id="UP000032702"/>
    </source>
</evidence>
<evidence type="ECO:0000256" key="1">
    <source>
        <dbReference type="SAM" id="MobiDB-lite"/>
    </source>
</evidence>
<feature type="compositionally biased region" description="Basic and acidic residues" evidence="1">
    <location>
        <begin position="41"/>
        <end position="51"/>
    </location>
</feature>
<dbReference type="AlphaFoldDB" id="Q08X31"/>
<proteinExistence type="predicted"/>
<dbReference type="Proteomes" id="UP000032702">
    <property type="component" value="Unassembled WGS sequence"/>
</dbReference>
<feature type="compositionally biased region" description="Basic and acidic residues" evidence="1">
    <location>
        <begin position="18"/>
        <end position="33"/>
    </location>
</feature>